<proteinExistence type="predicted"/>
<dbReference type="AlphaFoldDB" id="A0A0C2Z4A1"/>
<reference evidence="2" key="2">
    <citation type="submission" date="2015-01" db="EMBL/GenBank/DDBJ databases">
        <title>Evolutionary Origins and Diversification of the Mycorrhizal Mutualists.</title>
        <authorList>
            <consortium name="DOE Joint Genome Institute"/>
            <consortium name="Mycorrhizal Genomics Consortium"/>
            <person name="Kohler A."/>
            <person name="Kuo A."/>
            <person name="Nagy L.G."/>
            <person name="Floudas D."/>
            <person name="Copeland A."/>
            <person name="Barry K.W."/>
            <person name="Cichocki N."/>
            <person name="Veneault-Fourrey C."/>
            <person name="LaButti K."/>
            <person name="Lindquist E.A."/>
            <person name="Lipzen A."/>
            <person name="Lundell T."/>
            <person name="Morin E."/>
            <person name="Murat C."/>
            <person name="Riley R."/>
            <person name="Ohm R."/>
            <person name="Sun H."/>
            <person name="Tunlid A."/>
            <person name="Henrissat B."/>
            <person name="Grigoriev I.V."/>
            <person name="Hibbett D.S."/>
            <person name="Martin F."/>
        </authorList>
    </citation>
    <scope>NUCLEOTIDE SEQUENCE [LARGE SCALE GENOMIC DNA]</scope>
    <source>
        <strain evidence="2">Foug A</strain>
    </source>
</reference>
<dbReference type="InParanoid" id="A0A0C2Z4A1"/>
<gene>
    <name evidence="1" type="ORF">SCLCIDRAFT_1220034</name>
</gene>
<dbReference type="EMBL" id="KN822110">
    <property type="protein sequence ID" value="KIM56768.1"/>
    <property type="molecule type" value="Genomic_DNA"/>
</dbReference>
<evidence type="ECO:0000313" key="2">
    <source>
        <dbReference type="Proteomes" id="UP000053989"/>
    </source>
</evidence>
<protein>
    <submittedName>
        <fullName evidence="1">Uncharacterized protein</fullName>
    </submittedName>
</protein>
<organism evidence="1 2">
    <name type="scientific">Scleroderma citrinum Foug A</name>
    <dbReference type="NCBI Taxonomy" id="1036808"/>
    <lineage>
        <taxon>Eukaryota</taxon>
        <taxon>Fungi</taxon>
        <taxon>Dikarya</taxon>
        <taxon>Basidiomycota</taxon>
        <taxon>Agaricomycotina</taxon>
        <taxon>Agaricomycetes</taxon>
        <taxon>Agaricomycetidae</taxon>
        <taxon>Boletales</taxon>
        <taxon>Sclerodermatineae</taxon>
        <taxon>Sclerodermataceae</taxon>
        <taxon>Scleroderma</taxon>
    </lineage>
</organism>
<dbReference type="HOGENOM" id="CLU_2832644_0_0_1"/>
<accession>A0A0C2Z4A1</accession>
<keyword evidence="2" id="KW-1185">Reference proteome</keyword>
<dbReference type="Proteomes" id="UP000053989">
    <property type="component" value="Unassembled WGS sequence"/>
</dbReference>
<reference evidence="1 2" key="1">
    <citation type="submission" date="2014-04" db="EMBL/GenBank/DDBJ databases">
        <authorList>
            <consortium name="DOE Joint Genome Institute"/>
            <person name="Kuo A."/>
            <person name="Kohler A."/>
            <person name="Nagy L.G."/>
            <person name="Floudas D."/>
            <person name="Copeland A."/>
            <person name="Barry K.W."/>
            <person name="Cichocki N."/>
            <person name="Veneault-Fourrey C."/>
            <person name="LaButti K."/>
            <person name="Lindquist E.A."/>
            <person name="Lipzen A."/>
            <person name="Lundell T."/>
            <person name="Morin E."/>
            <person name="Murat C."/>
            <person name="Sun H."/>
            <person name="Tunlid A."/>
            <person name="Henrissat B."/>
            <person name="Grigoriev I.V."/>
            <person name="Hibbett D.S."/>
            <person name="Martin F."/>
            <person name="Nordberg H.P."/>
            <person name="Cantor M.N."/>
            <person name="Hua S.X."/>
        </authorList>
    </citation>
    <scope>NUCLEOTIDE SEQUENCE [LARGE SCALE GENOMIC DNA]</scope>
    <source>
        <strain evidence="1 2">Foug A</strain>
    </source>
</reference>
<evidence type="ECO:0000313" key="1">
    <source>
        <dbReference type="EMBL" id="KIM56768.1"/>
    </source>
</evidence>
<sequence length="66" mass="7276">MSLWPHDMARSARSCAGFVFNSSRLFTNFGRKTDFPPFQCSSTYKRALTSLLNLVAPSLCDSGSPV</sequence>
<name>A0A0C2Z4A1_9AGAM</name>